<dbReference type="Pfam" id="PF00182">
    <property type="entry name" value="Glyco_hydro_19"/>
    <property type="match status" value="1"/>
</dbReference>
<dbReference type="InterPro" id="IPR016283">
    <property type="entry name" value="Glyco_hydro_19"/>
</dbReference>
<dbReference type="CDD" id="cd00325">
    <property type="entry name" value="chitinase_GH19"/>
    <property type="match status" value="1"/>
</dbReference>
<keyword evidence="1" id="KW-1015">Disulfide bond</keyword>
<feature type="signal peptide" evidence="3">
    <location>
        <begin position="1"/>
        <end position="20"/>
    </location>
</feature>
<accession>A0ABP0U413</accession>
<dbReference type="InterPro" id="IPR023346">
    <property type="entry name" value="Lysozyme-like_dom_sf"/>
</dbReference>
<sequence length="282" mass="30636">MGLLLLVSMLSVLLLQPVDLRDTKVLVEPTTASIPAAAPSPSSAPPAPAPIQVSPTPDSGVGTIVTRQLFDELYPNRNKTFYTYDAFIVAAKSFPTFGNQGSHEIRLREIAAYSAHVQQETAGLFYVEEIDQSFNYCDNTSTEYPCAPGQSYFGRGPLQLSWNYNYGPASAAVGANILADPNLVAEDPVISFKTSFWFWTTPSGTIPSIHEVLVGEWKPTKADIKAGRKPGFGVTIDIINGAIECGTVTPQAQNRILYFKQFCKFLNVSTGPNLSCANMQPF</sequence>
<evidence type="ECO:0000313" key="6">
    <source>
        <dbReference type="Proteomes" id="UP001497512"/>
    </source>
</evidence>
<keyword evidence="3" id="KW-0732">Signal</keyword>
<evidence type="ECO:0000256" key="3">
    <source>
        <dbReference type="SAM" id="SignalP"/>
    </source>
</evidence>
<feature type="region of interest" description="Disordered" evidence="2">
    <location>
        <begin position="35"/>
        <end position="59"/>
    </location>
</feature>
<dbReference type="PANTHER" id="PTHR22595:SF188">
    <property type="entry name" value="CHITIN-BINDING TYPE-1 DOMAIN-CONTAINING PROTEIN"/>
    <property type="match status" value="1"/>
</dbReference>
<evidence type="ECO:0000256" key="1">
    <source>
        <dbReference type="ARBA" id="ARBA00023157"/>
    </source>
</evidence>
<dbReference type="PANTHER" id="PTHR22595">
    <property type="entry name" value="CHITINASE-RELATED"/>
    <property type="match status" value="1"/>
</dbReference>
<evidence type="ECO:0000259" key="4">
    <source>
        <dbReference type="Pfam" id="PF00182"/>
    </source>
</evidence>
<dbReference type="Proteomes" id="UP001497512">
    <property type="component" value="Chromosome 18"/>
</dbReference>
<dbReference type="Gene3D" id="1.10.530.10">
    <property type="match status" value="1"/>
</dbReference>
<protein>
    <recommendedName>
        <fullName evidence="4">Glycoside hydrolase family 19 catalytic domain-containing protein</fullName>
    </recommendedName>
</protein>
<organism evidence="5 6">
    <name type="scientific">Sphagnum troendelagicum</name>
    <dbReference type="NCBI Taxonomy" id="128251"/>
    <lineage>
        <taxon>Eukaryota</taxon>
        <taxon>Viridiplantae</taxon>
        <taxon>Streptophyta</taxon>
        <taxon>Embryophyta</taxon>
        <taxon>Bryophyta</taxon>
        <taxon>Sphagnophytina</taxon>
        <taxon>Sphagnopsida</taxon>
        <taxon>Sphagnales</taxon>
        <taxon>Sphagnaceae</taxon>
        <taxon>Sphagnum</taxon>
    </lineage>
</organism>
<feature type="domain" description="Glycoside hydrolase family 19 catalytic" evidence="4">
    <location>
        <begin position="64"/>
        <end position="276"/>
    </location>
</feature>
<dbReference type="SUPFAM" id="SSF53955">
    <property type="entry name" value="Lysozyme-like"/>
    <property type="match status" value="1"/>
</dbReference>
<dbReference type="EMBL" id="OZ019910">
    <property type="protein sequence ID" value="CAK9211840.1"/>
    <property type="molecule type" value="Genomic_DNA"/>
</dbReference>
<feature type="chain" id="PRO_5047362965" description="Glycoside hydrolase family 19 catalytic domain-containing protein" evidence="3">
    <location>
        <begin position="21"/>
        <end position="282"/>
    </location>
</feature>
<gene>
    <name evidence="5" type="ORF">CSSPTR1EN2_LOCUS11070</name>
</gene>
<proteinExistence type="predicted"/>
<evidence type="ECO:0000313" key="5">
    <source>
        <dbReference type="EMBL" id="CAK9211840.1"/>
    </source>
</evidence>
<dbReference type="InterPro" id="IPR000726">
    <property type="entry name" value="Glyco_hydro_19_cat"/>
</dbReference>
<dbReference type="PIRSF" id="PIRSF001060">
    <property type="entry name" value="Endochitinase"/>
    <property type="match status" value="1"/>
</dbReference>
<name>A0ABP0U413_9BRYO</name>
<reference evidence="5" key="1">
    <citation type="submission" date="2024-02" db="EMBL/GenBank/DDBJ databases">
        <authorList>
            <consortium name="ELIXIR-Norway"/>
            <consortium name="Elixir Norway"/>
        </authorList>
    </citation>
    <scope>NUCLEOTIDE SEQUENCE</scope>
</reference>
<dbReference type="Gene3D" id="3.30.20.10">
    <property type="entry name" value="Endochitinase, domain 2"/>
    <property type="match status" value="1"/>
</dbReference>
<evidence type="ECO:0000256" key="2">
    <source>
        <dbReference type="SAM" id="MobiDB-lite"/>
    </source>
</evidence>
<keyword evidence="6" id="KW-1185">Reference proteome</keyword>